<organism evidence="11 12">
    <name type="scientific">Lachnellula suecica</name>
    <dbReference type="NCBI Taxonomy" id="602035"/>
    <lineage>
        <taxon>Eukaryota</taxon>
        <taxon>Fungi</taxon>
        <taxon>Dikarya</taxon>
        <taxon>Ascomycota</taxon>
        <taxon>Pezizomycotina</taxon>
        <taxon>Leotiomycetes</taxon>
        <taxon>Helotiales</taxon>
        <taxon>Lachnaceae</taxon>
        <taxon>Lachnellula</taxon>
    </lineage>
</organism>
<dbReference type="Pfam" id="PF00067">
    <property type="entry name" value="p450"/>
    <property type="match status" value="1"/>
</dbReference>
<reference evidence="11 12" key="1">
    <citation type="submission" date="2018-05" db="EMBL/GenBank/DDBJ databases">
        <title>Genome sequencing and assembly of the regulated plant pathogen Lachnellula willkommii and related sister species for the development of diagnostic species identification markers.</title>
        <authorList>
            <person name="Giroux E."/>
            <person name="Bilodeau G."/>
        </authorList>
    </citation>
    <scope>NUCLEOTIDE SEQUENCE [LARGE SCALE GENOMIC DNA]</scope>
    <source>
        <strain evidence="11 12">CBS 268.59</strain>
    </source>
</reference>
<feature type="transmembrane region" description="Helical" evidence="10">
    <location>
        <begin position="12"/>
        <end position="32"/>
    </location>
</feature>
<evidence type="ECO:0000256" key="2">
    <source>
        <dbReference type="ARBA" id="ARBA00010617"/>
    </source>
</evidence>
<feature type="binding site" description="axial binding residue" evidence="8">
    <location>
        <position position="438"/>
    </location>
    <ligand>
        <name>heme</name>
        <dbReference type="ChEBI" id="CHEBI:30413"/>
    </ligand>
    <ligandPart>
        <name>Fe</name>
        <dbReference type="ChEBI" id="CHEBI:18248"/>
    </ligandPart>
</feature>
<dbReference type="PRINTS" id="PR00465">
    <property type="entry name" value="EP450IV"/>
</dbReference>
<evidence type="ECO:0000256" key="3">
    <source>
        <dbReference type="ARBA" id="ARBA00022617"/>
    </source>
</evidence>
<evidence type="ECO:0000256" key="4">
    <source>
        <dbReference type="ARBA" id="ARBA00022723"/>
    </source>
</evidence>
<evidence type="ECO:0000256" key="5">
    <source>
        <dbReference type="ARBA" id="ARBA00023002"/>
    </source>
</evidence>
<evidence type="ECO:0000256" key="8">
    <source>
        <dbReference type="PIRSR" id="PIRSR602403-1"/>
    </source>
</evidence>
<evidence type="ECO:0000256" key="10">
    <source>
        <dbReference type="SAM" id="Phobius"/>
    </source>
</evidence>
<dbReference type="Proteomes" id="UP000469558">
    <property type="component" value="Unassembled WGS sequence"/>
</dbReference>
<dbReference type="SUPFAM" id="SSF48264">
    <property type="entry name" value="Cytochrome P450"/>
    <property type="match status" value="1"/>
</dbReference>
<evidence type="ECO:0000256" key="7">
    <source>
        <dbReference type="ARBA" id="ARBA00023033"/>
    </source>
</evidence>
<comment type="similarity">
    <text evidence="2 9">Belongs to the cytochrome P450 family.</text>
</comment>
<dbReference type="AlphaFoldDB" id="A0A8T9C5U7"/>
<dbReference type="GO" id="GO:0005506">
    <property type="term" value="F:iron ion binding"/>
    <property type="evidence" value="ECO:0007669"/>
    <property type="project" value="InterPro"/>
</dbReference>
<keyword evidence="10" id="KW-0472">Membrane</keyword>
<dbReference type="Gene3D" id="1.10.630.10">
    <property type="entry name" value="Cytochrome P450"/>
    <property type="match status" value="1"/>
</dbReference>
<keyword evidence="4 8" id="KW-0479">Metal-binding</keyword>
<dbReference type="GO" id="GO:0020037">
    <property type="term" value="F:heme binding"/>
    <property type="evidence" value="ECO:0007669"/>
    <property type="project" value="InterPro"/>
</dbReference>
<keyword evidence="6 8" id="KW-0408">Iron</keyword>
<keyword evidence="5 9" id="KW-0560">Oxidoreductase</keyword>
<keyword evidence="3 8" id="KW-0349">Heme</keyword>
<dbReference type="EMBL" id="QGMK01000999">
    <property type="protein sequence ID" value="TVY75627.1"/>
    <property type="molecule type" value="Genomic_DNA"/>
</dbReference>
<dbReference type="GO" id="GO:0004497">
    <property type="term" value="F:monooxygenase activity"/>
    <property type="evidence" value="ECO:0007669"/>
    <property type="project" value="UniProtKB-KW"/>
</dbReference>
<evidence type="ECO:0000256" key="6">
    <source>
        <dbReference type="ARBA" id="ARBA00023004"/>
    </source>
</evidence>
<comment type="caution">
    <text evidence="11">The sequence shown here is derived from an EMBL/GenBank/DDBJ whole genome shotgun (WGS) entry which is preliminary data.</text>
</comment>
<dbReference type="OrthoDB" id="1470350at2759"/>
<accession>A0A8T9C5U7</accession>
<keyword evidence="7 9" id="KW-0503">Monooxygenase</keyword>
<dbReference type="InterPro" id="IPR001128">
    <property type="entry name" value="Cyt_P450"/>
</dbReference>
<dbReference type="PANTHER" id="PTHR24305:SF237">
    <property type="entry name" value="CYTOCHROME P450 MONOOXYGENASE ATNE-RELATED"/>
    <property type="match status" value="1"/>
</dbReference>
<protein>
    <submittedName>
        <fullName evidence="11">Cytochrome P450 monooxygenase apf7</fullName>
    </submittedName>
</protein>
<name>A0A8T9C5U7_9HELO</name>
<comment type="cofactor">
    <cofactor evidence="1 8">
        <name>heme</name>
        <dbReference type="ChEBI" id="CHEBI:30413"/>
    </cofactor>
</comment>
<dbReference type="CDD" id="cd11061">
    <property type="entry name" value="CYP67-like"/>
    <property type="match status" value="1"/>
</dbReference>
<dbReference type="PANTHER" id="PTHR24305">
    <property type="entry name" value="CYTOCHROME P450"/>
    <property type="match status" value="1"/>
</dbReference>
<keyword evidence="12" id="KW-1185">Reference proteome</keyword>
<keyword evidence="10" id="KW-1133">Transmembrane helix</keyword>
<evidence type="ECO:0000313" key="11">
    <source>
        <dbReference type="EMBL" id="TVY75627.1"/>
    </source>
</evidence>
<keyword evidence="10" id="KW-0812">Transmembrane</keyword>
<evidence type="ECO:0000256" key="9">
    <source>
        <dbReference type="RuleBase" id="RU000461"/>
    </source>
</evidence>
<dbReference type="InterPro" id="IPR017972">
    <property type="entry name" value="Cyt_P450_CS"/>
</dbReference>
<dbReference type="InterPro" id="IPR002403">
    <property type="entry name" value="Cyt_P450_E_grp-IV"/>
</dbReference>
<dbReference type="PRINTS" id="PR00385">
    <property type="entry name" value="P450"/>
</dbReference>
<evidence type="ECO:0000256" key="1">
    <source>
        <dbReference type="ARBA" id="ARBA00001971"/>
    </source>
</evidence>
<proteinExistence type="inferred from homology"/>
<evidence type="ECO:0000313" key="12">
    <source>
        <dbReference type="Proteomes" id="UP000469558"/>
    </source>
</evidence>
<gene>
    <name evidence="11" type="primary">apf7_15</name>
    <name evidence="11" type="ORF">LSUE1_G005590</name>
</gene>
<sequence length="508" mass="56850">MSGTSLGIHESLLLTTLLAILWIFTLATYRVYFHPLAKYPGPLLAKLTDWYNVYHCFVGDRHIEFHRIHLRYGKIVRYGPNRVSINSATALRTIYSPKANCRKSSHFAVFPRFFHSWSTQTIVDTKKFNHSQKRRVISQALHGEAMKSINESIHRNLDRLCATLTDGDGSEWSAATNLSEILSYLSFDIMGDVCFGRSFKMIEDPENRYMIKVISDGAQCLNTLGHMQKLLLTGQEQSTRALQEITTTKRTGVFQELVSAKDPATGNSLFKESELSSESSLLMIAGSDTTATALSATLFYLLNNPTCLRQAQEEVVAAFEASREGKVGMDFGGASTSKIVHSCTYLLSCIDEALRLSPPVGGLMPRETLEGGMSVDGELFPADVEIGTPHYALHHNKEYFERPFEFHPQRWHVGSTPATQVLLSRSAFCAFSVGPRDCVGKTFAYHDMMSVLARLLWQFDLRIPPNGTCSGGGDPAYAPGRHRVYEFQLWDTFASKSDGPQVQFRLRQ</sequence>
<dbReference type="InterPro" id="IPR050121">
    <property type="entry name" value="Cytochrome_P450_monoxygenase"/>
</dbReference>
<dbReference type="InterPro" id="IPR036396">
    <property type="entry name" value="Cyt_P450_sf"/>
</dbReference>
<dbReference type="PROSITE" id="PS00086">
    <property type="entry name" value="CYTOCHROME_P450"/>
    <property type="match status" value="1"/>
</dbReference>
<dbReference type="GO" id="GO:0016705">
    <property type="term" value="F:oxidoreductase activity, acting on paired donors, with incorporation or reduction of molecular oxygen"/>
    <property type="evidence" value="ECO:0007669"/>
    <property type="project" value="InterPro"/>
</dbReference>